<dbReference type="Proteomes" id="UP000800981">
    <property type="component" value="Unassembled WGS sequence"/>
</dbReference>
<keyword evidence="4" id="KW-0460">Magnesium</keyword>
<dbReference type="EMBL" id="JAANNP010000002">
    <property type="protein sequence ID" value="NHC13546.1"/>
    <property type="molecule type" value="Genomic_DNA"/>
</dbReference>
<dbReference type="InterPro" id="IPR000086">
    <property type="entry name" value="NUDIX_hydrolase_dom"/>
</dbReference>
<dbReference type="InterPro" id="IPR020084">
    <property type="entry name" value="NUDIX_hydrolase_CS"/>
</dbReference>
<comment type="caution">
    <text evidence="7">The sequence shown here is derived from an EMBL/GenBank/DDBJ whole genome shotgun (WGS) entry which is preliminary data.</text>
</comment>
<dbReference type="PANTHER" id="PTHR43046">
    <property type="entry name" value="GDP-MANNOSE MANNOSYL HYDROLASE"/>
    <property type="match status" value="1"/>
</dbReference>
<protein>
    <submittedName>
        <fullName evidence="7">NUDIX domain-containing protein</fullName>
    </submittedName>
</protein>
<evidence type="ECO:0000259" key="6">
    <source>
        <dbReference type="PROSITE" id="PS51462"/>
    </source>
</evidence>
<reference evidence="7 8" key="1">
    <citation type="submission" date="2020-03" db="EMBL/GenBank/DDBJ databases">
        <title>Two novel Motilibacter sp.</title>
        <authorList>
            <person name="Liu S."/>
        </authorList>
    </citation>
    <scope>NUCLEOTIDE SEQUENCE [LARGE SCALE GENOMIC DNA]</scope>
    <source>
        <strain evidence="7 8">E257</strain>
    </source>
</reference>
<dbReference type="PRINTS" id="PR00502">
    <property type="entry name" value="NUDIXFAMILY"/>
</dbReference>
<evidence type="ECO:0000256" key="2">
    <source>
        <dbReference type="ARBA" id="ARBA00005582"/>
    </source>
</evidence>
<evidence type="ECO:0000256" key="4">
    <source>
        <dbReference type="ARBA" id="ARBA00022842"/>
    </source>
</evidence>
<evidence type="ECO:0000256" key="3">
    <source>
        <dbReference type="ARBA" id="ARBA00022801"/>
    </source>
</evidence>
<evidence type="ECO:0000256" key="1">
    <source>
        <dbReference type="ARBA" id="ARBA00001946"/>
    </source>
</evidence>
<dbReference type="SUPFAM" id="SSF55811">
    <property type="entry name" value="Nudix"/>
    <property type="match status" value="1"/>
</dbReference>
<feature type="domain" description="Nudix hydrolase" evidence="6">
    <location>
        <begin position="15"/>
        <end position="158"/>
    </location>
</feature>
<comment type="cofactor">
    <cofactor evidence="1">
        <name>Mg(2+)</name>
        <dbReference type="ChEBI" id="CHEBI:18420"/>
    </cofactor>
</comment>
<proteinExistence type="inferred from homology"/>
<evidence type="ECO:0000256" key="5">
    <source>
        <dbReference type="RuleBase" id="RU003476"/>
    </source>
</evidence>
<dbReference type="RefSeq" id="WP_166280089.1">
    <property type="nucleotide sequence ID" value="NZ_JAANNP010000002.1"/>
</dbReference>
<dbReference type="PROSITE" id="PS51462">
    <property type="entry name" value="NUDIX"/>
    <property type="match status" value="1"/>
</dbReference>
<sequence>MARWERPDGLPPGQSWRRSAKGLLVADDAVLLLHVCDPTDPELGDWWELPGGGLEAGEDERDAVVREVREETGLVLSRSSVGPIAWTRYATFRWLGRRRWQRETVHLVMLPADARTRPLAPTPEVPGALLGLAWQPLLALRALRTYPGRLADHVPELLAGRHVAEGVERWS</sequence>
<organism evidence="7 8">
    <name type="scientific">Motilibacter deserti</name>
    <dbReference type="NCBI Taxonomy" id="2714956"/>
    <lineage>
        <taxon>Bacteria</taxon>
        <taxon>Bacillati</taxon>
        <taxon>Actinomycetota</taxon>
        <taxon>Actinomycetes</taxon>
        <taxon>Motilibacterales</taxon>
        <taxon>Motilibacteraceae</taxon>
        <taxon>Motilibacter</taxon>
    </lineage>
</organism>
<dbReference type="PANTHER" id="PTHR43046:SF12">
    <property type="entry name" value="GDP-MANNOSE MANNOSYL HYDROLASE"/>
    <property type="match status" value="1"/>
</dbReference>
<accession>A0ABX0GV12</accession>
<keyword evidence="8" id="KW-1185">Reference proteome</keyword>
<keyword evidence="3 5" id="KW-0378">Hydrolase</keyword>
<dbReference type="PROSITE" id="PS00893">
    <property type="entry name" value="NUDIX_BOX"/>
    <property type="match status" value="1"/>
</dbReference>
<gene>
    <name evidence="7" type="ORF">G9H71_07100</name>
</gene>
<evidence type="ECO:0000313" key="7">
    <source>
        <dbReference type="EMBL" id="NHC13546.1"/>
    </source>
</evidence>
<dbReference type="InterPro" id="IPR015797">
    <property type="entry name" value="NUDIX_hydrolase-like_dom_sf"/>
</dbReference>
<comment type="similarity">
    <text evidence="2 5">Belongs to the Nudix hydrolase family.</text>
</comment>
<evidence type="ECO:0000313" key="8">
    <source>
        <dbReference type="Proteomes" id="UP000800981"/>
    </source>
</evidence>
<dbReference type="Pfam" id="PF00293">
    <property type="entry name" value="NUDIX"/>
    <property type="match status" value="1"/>
</dbReference>
<dbReference type="InterPro" id="IPR020476">
    <property type="entry name" value="Nudix_hydrolase"/>
</dbReference>
<dbReference type="Gene3D" id="3.90.79.10">
    <property type="entry name" value="Nucleoside Triphosphate Pyrophosphohydrolase"/>
    <property type="match status" value="1"/>
</dbReference>
<name>A0ABX0GV12_9ACTN</name>